<dbReference type="EMBL" id="BAAANY010000020">
    <property type="protein sequence ID" value="GAA1694306.1"/>
    <property type="molecule type" value="Genomic_DNA"/>
</dbReference>
<evidence type="ECO:0000313" key="4">
    <source>
        <dbReference type="Proteomes" id="UP001500618"/>
    </source>
</evidence>
<dbReference type="Pfam" id="PF11175">
    <property type="entry name" value="DUF2961"/>
    <property type="match status" value="1"/>
</dbReference>
<sequence length="919" mass="96033">MARGVRRLTALSAVVALAVATAFVPASQPATAAPPPASHGPIGWDTYRHPERLADISGDSRTFQSSSFDRAGGNDDGNSWCLRTTSAGCVIAERAGAGEVDSIWFTRDDGNVTATGTITVQLDGKTVLSGSLQDIVNGAKGAPFVYPLVANADQSSGGVYLKVPMTFSKSMLITVQNKPVYYHVTYRTFADPRGIPTFDPADQATDVIAKLKASGTADPKPAQPGARTRTTALALPRGASKTVTAGSGSGAITALTVKIPQLAAPGSGTSEIATSDSIMRDTRLRISFDGRQTVDAPLGEFFGTGLGLYPVRAMMFGADPATKTLSAWWQMPYRSSATVTLVNDSLVAINGAQLSVTTAASPASAQLGADGSTGYFHAASDRTIETPGQDHTFVDTIGHGRVVGVTETMEGLAQDAGRGYLEGDERLFVDGSVSPQMSGTGTEDFYESGWYFNRGTDTNPFNGDPAHENRGLGCVYDCTGAYRLMLTEGAQYGSSVRFGIEHGAYDTDPAIYGSTTYYYAQDKNVMRQTDSLTVGDTGSESAHQYKSTNPGAVTAVSSGYEGYDRTQPAVTRGIRATAGPVSFQLAVARDNRGVELRRTSDQNQGYQSATVSVNGIAAGTWTQPLSNQGLRWLDDSFELPAALTAGRSSITVTLTPAAGSAAWTAASYAAVSDVPATVDSRAPSATLGLHAAGTDTNSINVTWLPATDDTYAPQYQVYGSTTPNFTAAGSTLLTTTPLLSYAHGDLGTKQTWYYRVRAVDAAGHAGPLSALVSAVTGNKLRVEAESMPVVSATAPIGPQGDCCNVHWSNGSQLWFTAKSAPQNAVLQFSVSTAGTYDLSMVLTKAVDYGIVTFALDGTTMGEPVDGYNAGAVVITPPLSYGQHQLSAGTHTLTMTVTGKNASAAGYFAGLDYLDLTQAT</sequence>
<dbReference type="InterPro" id="IPR021345">
    <property type="entry name" value="DUF2961"/>
</dbReference>
<gene>
    <name evidence="3" type="ORF">GCM10009765_49450</name>
</gene>
<comment type="caution">
    <text evidence="3">The sequence shown here is derived from an EMBL/GenBank/DDBJ whole genome shotgun (WGS) entry which is preliminary data.</text>
</comment>
<accession>A0ABN2HVK5</accession>
<feature type="signal peptide" evidence="2">
    <location>
        <begin position="1"/>
        <end position="32"/>
    </location>
</feature>
<evidence type="ECO:0008006" key="5">
    <source>
        <dbReference type="Google" id="ProtNLM"/>
    </source>
</evidence>
<dbReference type="InterPro" id="IPR013783">
    <property type="entry name" value="Ig-like_fold"/>
</dbReference>
<keyword evidence="2" id="KW-0732">Signal</keyword>
<organism evidence="3 4">
    <name type="scientific">Fodinicola feengrottensis</name>
    <dbReference type="NCBI Taxonomy" id="435914"/>
    <lineage>
        <taxon>Bacteria</taxon>
        <taxon>Bacillati</taxon>
        <taxon>Actinomycetota</taxon>
        <taxon>Actinomycetes</taxon>
        <taxon>Mycobacteriales</taxon>
        <taxon>Fodinicola</taxon>
    </lineage>
</organism>
<name>A0ABN2HVK5_9ACTN</name>
<protein>
    <recommendedName>
        <fullName evidence="5">DUF2961 domain-containing protein</fullName>
    </recommendedName>
</protein>
<evidence type="ECO:0000256" key="1">
    <source>
        <dbReference type="SAM" id="MobiDB-lite"/>
    </source>
</evidence>
<dbReference type="Gene3D" id="2.60.120.260">
    <property type="entry name" value="Galactose-binding domain-like"/>
    <property type="match status" value="1"/>
</dbReference>
<dbReference type="Gene3D" id="2.60.120.1390">
    <property type="match status" value="3"/>
</dbReference>
<evidence type="ECO:0000313" key="3">
    <source>
        <dbReference type="EMBL" id="GAA1694306.1"/>
    </source>
</evidence>
<reference evidence="3 4" key="1">
    <citation type="journal article" date="2019" name="Int. J. Syst. Evol. Microbiol.">
        <title>The Global Catalogue of Microorganisms (GCM) 10K type strain sequencing project: providing services to taxonomists for standard genome sequencing and annotation.</title>
        <authorList>
            <consortium name="The Broad Institute Genomics Platform"/>
            <consortium name="The Broad Institute Genome Sequencing Center for Infectious Disease"/>
            <person name="Wu L."/>
            <person name="Ma J."/>
        </authorList>
    </citation>
    <scope>NUCLEOTIDE SEQUENCE [LARGE SCALE GENOMIC DNA]</scope>
    <source>
        <strain evidence="3 4">JCM 14718</strain>
    </source>
</reference>
<dbReference type="SUPFAM" id="SSF49265">
    <property type="entry name" value="Fibronectin type III"/>
    <property type="match status" value="1"/>
</dbReference>
<feature type="chain" id="PRO_5046608528" description="DUF2961 domain-containing protein" evidence="2">
    <location>
        <begin position="33"/>
        <end position="919"/>
    </location>
</feature>
<dbReference type="InterPro" id="IPR036116">
    <property type="entry name" value="FN3_sf"/>
</dbReference>
<feature type="region of interest" description="Disordered" evidence="1">
    <location>
        <begin position="27"/>
        <end position="46"/>
    </location>
</feature>
<proteinExistence type="predicted"/>
<dbReference type="Gene3D" id="2.60.40.10">
    <property type="entry name" value="Immunoglobulins"/>
    <property type="match status" value="1"/>
</dbReference>
<evidence type="ECO:0000256" key="2">
    <source>
        <dbReference type="SAM" id="SignalP"/>
    </source>
</evidence>
<keyword evidence="4" id="KW-1185">Reference proteome</keyword>
<dbReference type="Proteomes" id="UP001500618">
    <property type="component" value="Unassembled WGS sequence"/>
</dbReference>